<dbReference type="RefSeq" id="WP_115892816.1">
    <property type="nucleotide sequence ID" value="NZ_QREL01000004.1"/>
</dbReference>
<dbReference type="Gene3D" id="3.30.70.1020">
    <property type="entry name" value="Trehalose-6-phosphate phosphatase related protein, domain 2"/>
    <property type="match status" value="1"/>
</dbReference>
<accession>A0A371NA87</accession>
<dbReference type="EMBL" id="QREL01000004">
    <property type="protein sequence ID" value="REE24582.1"/>
    <property type="molecule type" value="Genomic_DNA"/>
</dbReference>
<evidence type="ECO:0000256" key="1">
    <source>
        <dbReference type="ARBA" id="ARBA00005199"/>
    </source>
</evidence>
<evidence type="ECO:0000256" key="2">
    <source>
        <dbReference type="ARBA" id="ARBA00008770"/>
    </source>
</evidence>
<evidence type="ECO:0000313" key="6">
    <source>
        <dbReference type="Proteomes" id="UP000256864"/>
    </source>
</evidence>
<dbReference type="GO" id="GO:0046872">
    <property type="term" value="F:metal ion binding"/>
    <property type="evidence" value="ECO:0007669"/>
    <property type="project" value="UniProtKB-KW"/>
</dbReference>
<comment type="pathway">
    <text evidence="1 4">Glycan biosynthesis; trehalose biosynthesis.</text>
</comment>
<dbReference type="SUPFAM" id="SSF56784">
    <property type="entry name" value="HAD-like"/>
    <property type="match status" value="1"/>
</dbReference>
<dbReference type="InterPro" id="IPR006379">
    <property type="entry name" value="HAD-SF_hydro_IIB"/>
</dbReference>
<comment type="caution">
    <text evidence="5">The sequence shown here is derived from an EMBL/GenBank/DDBJ whole genome shotgun (WGS) entry which is preliminary data.</text>
</comment>
<dbReference type="GeneID" id="77404153"/>
<reference evidence="5 6" key="1">
    <citation type="submission" date="2018-07" db="EMBL/GenBank/DDBJ databases">
        <title>Genomic Encyclopedia of Type Strains, Phase IV (KMG-IV): sequencing the most valuable type-strain genomes for metagenomic binning, comparative biology and taxonomic classification.</title>
        <authorList>
            <person name="Goeker M."/>
        </authorList>
    </citation>
    <scope>NUCLEOTIDE SEQUENCE [LARGE SCALE GENOMIC DNA]</scope>
    <source>
        <strain evidence="5 6">DSM 7466</strain>
    </source>
</reference>
<comment type="catalytic activity">
    <reaction evidence="4">
        <text>alpha,alpha-trehalose 6-phosphate + H2O = alpha,alpha-trehalose + phosphate</text>
        <dbReference type="Rhea" id="RHEA:23420"/>
        <dbReference type="ChEBI" id="CHEBI:15377"/>
        <dbReference type="ChEBI" id="CHEBI:16551"/>
        <dbReference type="ChEBI" id="CHEBI:43474"/>
        <dbReference type="ChEBI" id="CHEBI:58429"/>
        <dbReference type="EC" id="3.1.3.12"/>
    </reaction>
</comment>
<keyword evidence="4" id="KW-0460">Magnesium</keyword>
<dbReference type="UniPathway" id="UPA00299"/>
<name>A0A371NA87_9EURY</name>
<sequence>MPDYLFDFLDELKFLMDGRKTAIITDIDGTISEIAPTPEEARVDDEMRDVLRDLASRYRVLAFISGRPVREALRMVGVPGAVYVGNHGLEYIINGNYQRFSEVEEYIPLIKKCALELRDKIDEENVIFEDKGICYSIHYRQCTDPELSRERILKNLQEIPESKGLKVDHGRMLVELKPPLHYNKGFIVRKILDDSDVSSAVYLGDDITDADAFREIRKLESERGMKNVPILVLSKEIPPEVKNSARFFVYGVSEVLRFFRWLLK</sequence>
<evidence type="ECO:0000313" key="5">
    <source>
        <dbReference type="EMBL" id="REE24582.1"/>
    </source>
</evidence>
<comment type="cofactor">
    <cofactor evidence="4">
        <name>Mg(2+)</name>
        <dbReference type="ChEBI" id="CHEBI:18420"/>
    </cofactor>
</comment>
<dbReference type="GO" id="GO:0005992">
    <property type="term" value="P:trehalose biosynthetic process"/>
    <property type="evidence" value="ECO:0007669"/>
    <property type="project" value="UniProtKB-UniPathway"/>
</dbReference>
<dbReference type="Pfam" id="PF02358">
    <property type="entry name" value="Trehalose_PPase"/>
    <property type="match status" value="1"/>
</dbReference>
<dbReference type="InterPro" id="IPR036412">
    <property type="entry name" value="HAD-like_sf"/>
</dbReference>
<proteinExistence type="inferred from homology"/>
<dbReference type="NCBIfam" id="TIGR01484">
    <property type="entry name" value="HAD-SF-IIB"/>
    <property type="match status" value="1"/>
</dbReference>
<dbReference type="PANTHER" id="PTHR43768">
    <property type="entry name" value="TREHALOSE 6-PHOSPHATE PHOSPHATASE"/>
    <property type="match status" value="1"/>
</dbReference>
<organism evidence="5 6">
    <name type="scientific">Methanothermobacter defluvii</name>
    <dbReference type="NCBI Taxonomy" id="49339"/>
    <lineage>
        <taxon>Archaea</taxon>
        <taxon>Methanobacteriati</taxon>
        <taxon>Methanobacteriota</taxon>
        <taxon>Methanomada group</taxon>
        <taxon>Methanobacteria</taxon>
        <taxon>Methanobacteriales</taxon>
        <taxon>Methanobacteriaceae</taxon>
        <taxon>Methanothermobacter</taxon>
    </lineage>
</organism>
<evidence type="ECO:0000256" key="3">
    <source>
        <dbReference type="ARBA" id="ARBA00022801"/>
    </source>
</evidence>
<comment type="similarity">
    <text evidence="2 4">Belongs to the trehalose phosphatase family.</text>
</comment>
<dbReference type="EC" id="3.1.3.12" evidence="4"/>
<keyword evidence="6" id="KW-1185">Reference proteome</keyword>
<dbReference type="AlphaFoldDB" id="A0A371NA87"/>
<keyword evidence="3 4" id="KW-0378">Hydrolase</keyword>
<dbReference type="Proteomes" id="UP000256864">
    <property type="component" value="Unassembled WGS sequence"/>
</dbReference>
<dbReference type="PANTHER" id="PTHR43768:SF3">
    <property type="entry name" value="TREHALOSE 6-PHOSPHATE PHOSPHATASE"/>
    <property type="match status" value="1"/>
</dbReference>
<dbReference type="NCBIfam" id="TIGR00685">
    <property type="entry name" value="T6PP"/>
    <property type="match status" value="1"/>
</dbReference>
<comment type="function">
    <text evidence="4">Removes the phosphate from trehalose 6-phosphate to produce free trehalose.</text>
</comment>
<dbReference type="InterPro" id="IPR023214">
    <property type="entry name" value="HAD_sf"/>
</dbReference>
<keyword evidence="4" id="KW-0479">Metal-binding</keyword>
<dbReference type="InterPro" id="IPR044651">
    <property type="entry name" value="OTSB-like"/>
</dbReference>
<gene>
    <name evidence="5" type="ORF">C7452_1690</name>
</gene>
<evidence type="ECO:0000256" key="4">
    <source>
        <dbReference type="RuleBase" id="RU361117"/>
    </source>
</evidence>
<protein>
    <recommendedName>
        <fullName evidence="4">Trehalose 6-phosphate phosphatase</fullName>
        <ecNumber evidence="4">3.1.3.12</ecNumber>
    </recommendedName>
</protein>
<dbReference type="Gene3D" id="3.40.50.1000">
    <property type="entry name" value="HAD superfamily/HAD-like"/>
    <property type="match status" value="1"/>
</dbReference>
<dbReference type="GO" id="GO:0004805">
    <property type="term" value="F:trehalose-phosphatase activity"/>
    <property type="evidence" value="ECO:0007669"/>
    <property type="project" value="UniProtKB-EC"/>
</dbReference>
<dbReference type="InterPro" id="IPR003337">
    <property type="entry name" value="Trehalose_PPase"/>
</dbReference>